<gene>
    <name evidence="3" type="ORF">H206_00981</name>
</gene>
<accession>A0A444IWX8</accession>
<sequence>MLLDLYSKKRKRERGEFSDVYQYEDIPSSLRVQVVHMLKEAFATEGGYFSGEAKKNIKQINSLLCREYGVFKLADEYYEGFEELSKFLLQTEDYEQVLDVIELTFRIIDRSIRKHLYHYNKHLNVDELINELNQRFREAGVGYQYESGELIRVDSQFIHSEAVKPVLSLLKAQRYHSVNQEFLQAHEHYRHGRYEESTAECLKALESLLKTICSKRNWLYDQKDTAKRLITIVLKNGLIPSFMQNQLNIMQNLLDSGIPTVRNKLAGHGQGPTQREMPDYIASYALHLTATTILLIAQADAAQP</sequence>
<evidence type="ECO:0000313" key="4">
    <source>
        <dbReference type="Proteomes" id="UP000287853"/>
    </source>
</evidence>
<feature type="domain" description="DUF7014" evidence="2">
    <location>
        <begin position="171"/>
        <end position="298"/>
    </location>
</feature>
<comment type="caution">
    <text evidence="3">The sequence shown here is derived from an EMBL/GenBank/DDBJ whole genome shotgun (WGS) entry which is preliminary data.</text>
</comment>
<dbReference type="AlphaFoldDB" id="A0A444IWX8"/>
<evidence type="ECO:0000259" key="1">
    <source>
        <dbReference type="Pfam" id="PF18863"/>
    </source>
</evidence>
<dbReference type="InterPro" id="IPR049503">
    <property type="entry name" value="AbiJ_NTD4"/>
</dbReference>
<evidence type="ECO:0000313" key="3">
    <source>
        <dbReference type="EMBL" id="RWX45353.1"/>
    </source>
</evidence>
<organism evidence="3 4">
    <name type="scientific">Candidatus Electrothrix aarhusensis</name>
    <dbReference type="NCBI Taxonomy" id="1859131"/>
    <lineage>
        <taxon>Bacteria</taxon>
        <taxon>Pseudomonadati</taxon>
        <taxon>Thermodesulfobacteriota</taxon>
        <taxon>Desulfobulbia</taxon>
        <taxon>Desulfobulbales</taxon>
        <taxon>Desulfobulbaceae</taxon>
        <taxon>Candidatus Electrothrix</taxon>
    </lineage>
</organism>
<dbReference type="Pfam" id="PF22809">
    <property type="entry name" value="DUF7014"/>
    <property type="match status" value="1"/>
</dbReference>
<dbReference type="Proteomes" id="UP000287853">
    <property type="component" value="Unassembled WGS sequence"/>
</dbReference>
<evidence type="ECO:0000259" key="2">
    <source>
        <dbReference type="Pfam" id="PF22809"/>
    </source>
</evidence>
<name>A0A444IWX8_9BACT</name>
<keyword evidence="4" id="KW-1185">Reference proteome</keyword>
<dbReference type="InterPro" id="IPR054280">
    <property type="entry name" value="DUF7014"/>
</dbReference>
<dbReference type="EMBL" id="MTKO01000079">
    <property type="protein sequence ID" value="RWX45353.1"/>
    <property type="molecule type" value="Genomic_DNA"/>
</dbReference>
<feature type="domain" description="HEPN AbiJ-N-terminal" evidence="1">
    <location>
        <begin position="5"/>
        <end position="166"/>
    </location>
</feature>
<reference evidence="3 4" key="1">
    <citation type="submission" date="2017-01" db="EMBL/GenBank/DDBJ databases">
        <title>The cable genome- insights into the physiology and evolution of filamentous bacteria capable of sulfide oxidation via long distance electron transfer.</title>
        <authorList>
            <person name="Schreiber L."/>
            <person name="Bjerg J.T."/>
            <person name="Boggild A."/>
            <person name="Van De Vossenberg J."/>
            <person name="Meysman F."/>
            <person name="Nielsen L.P."/>
            <person name="Schramm A."/>
            <person name="Kjeldsen K.U."/>
        </authorList>
    </citation>
    <scope>NUCLEOTIDE SEQUENCE [LARGE SCALE GENOMIC DNA]</scope>
    <source>
        <strain evidence="3">MCF</strain>
    </source>
</reference>
<dbReference type="Pfam" id="PF18863">
    <property type="entry name" value="AbiJ_NTD4"/>
    <property type="match status" value="1"/>
</dbReference>
<proteinExistence type="predicted"/>
<protein>
    <submittedName>
        <fullName evidence="3">Abortive infection C-terminus</fullName>
    </submittedName>
</protein>
<dbReference type="NCBIfam" id="NF046078">
    <property type="entry name" value="STM4504_CBY0614"/>
    <property type="match status" value="1"/>
</dbReference>